<dbReference type="EMBL" id="JABWMH010000001">
    <property type="protein sequence ID" value="NVD26733.1"/>
    <property type="molecule type" value="Genomic_DNA"/>
</dbReference>
<keyword evidence="1" id="KW-1133">Transmembrane helix</keyword>
<evidence type="ECO:0000256" key="1">
    <source>
        <dbReference type="SAM" id="Phobius"/>
    </source>
</evidence>
<protein>
    <recommendedName>
        <fullName evidence="4">DUF4760 domain-containing protein</fullName>
    </recommendedName>
</protein>
<feature type="transmembrane region" description="Helical" evidence="1">
    <location>
        <begin position="51"/>
        <end position="75"/>
    </location>
</feature>
<reference evidence="2 3" key="1">
    <citation type="submission" date="2020-06" db="EMBL/GenBank/DDBJ databases">
        <authorList>
            <person name="Kim S.-J."/>
            <person name="Park S.-J."/>
        </authorList>
    </citation>
    <scope>NUCLEOTIDE SEQUENCE [LARGE SCALE GENOMIC DNA]</scope>
    <source>
        <strain evidence="2 3">SW-151</strain>
    </source>
</reference>
<sequence length="208" mass="23817">MYWIFLKEVLKRAFHPAPRITDGLQVLVASALPALGKFFGFKLPVSAGNDAFAYIGAVAVLFVVIRLFWAPYSLWKDAVEKKLMLELELKKPERMLSKRLAKEKARARVKLIEGLNVLQFASFSTAATDKAKVNRELVKMINYATVSGLPYEYRQFIMKFGLFCREYDPAVEQSHNPTHITSWMAQFVHDEISLETLTEKLPDHFSEN</sequence>
<dbReference type="Proteomes" id="UP000652427">
    <property type="component" value="Unassembled WGS sequence"/>
</dbReference>
<proteinExistence type="predicted"/>
<name>A0ABX2MZ70_9SPHN</name>
<keyword evidence="3" id="KW-1185">Reference proteome</keyword>
<gene>
    <name evidence="2" type="ORF">HUO14_02290</name>
</gene>
<keyword evidence="1" id="KW-0472">Membrane</keyword>
<comment type="caution">
    <text evidence="2">The sequence shown here is derived from an EMBL/GenBank/DDBJ whole genome shotgun (WGS) entry which is preliminary data.</text>
</comment>
<organism evidence="2 3">
    <name type="scientific">Parasphingorhabdus flavimaris</name>
    <dbReference type="NCBI Taxonomy" id="266812"/>
    <lineage>
        <taxon>Bacteria</taxon>
        <taxon>Pseudomonadati</taxon>
        <taxon>Pseudomonadota</taxon>
        <taxon>Alphaproteobacteria</taxon>
        <taxon>Sphingomonadales</taxon>
        <taxon>Sphingomonadaceae</taxon>
        <taxon>Parasphingorhabdus</taxon>
    </lineage>
</organism>
<accession>A0ABX2MZ70</accession>
<keyword evidence="1" id="KW-0812">Transmembrane</keyword>
<evidence type="ECO:0000313" key="2">
    <source>
        <dbReference type="EMBL" id="NVD26733.1"/>
    </source>
</evidence>
<dbReference type="RefSeq" id="WP_176278258.1">
    <property type="nucleotide sequence ID" value="NZ_JABWMH010000001.1"/>
</dbReference>
<evidence type="ECO:0008006" key="4">
    <source>
        <dbReference type="Google" id="ProtNLM"/>
    </source>
</evidence>
<evidence type="ECO:0000313" key="3">
    <source>
        <dbReference type="Proteomes" id="UP000652427"/>
    </source>
</evidence>